<comment type="caution">
    <text evidence="1">The sequence shown here is derived from an EMBL/GenBank/DDBJ whole genome shotgun (WGS) entry which is preliminary data.</text>
</comment>
<evidence type="ECO:0000313" key="1">
    <source>
        <dbReference type="EMBL" id="MVX56551.1"/>
    </source>
</evidence>
<dbReference type="Proteomes" id="UP000472580">
    <property type="component" value="Unassembled WGS sequence"/>
</dbReference>
<dbReference type="OrthoDB" id="8654762at2"/>
<keyword evidence="2" id="KW-1185">Reference proteome</keyword>
<sequence>MTNAEEIRVTENGGKTITVITLNDCETYHGLKRCGGLALCFRMMKYALDRLVPEGEVAQRKLITLKTAFPGPGITDSAELIGRCVTRNRFMALPSEDICAPECIFGKLYFEIGYGNKVMKLTAVDGIVSPDFLAAGRKFYTGTANEKETETWIDFKGRLYDAVLSSNIENLFKIEY</sequence>
<reference evidence="1 2" key="1">
    <citation type="submission" date="2019-12" db="EMBL/GenBank/DDBJ databases">
        <title>Microbes associate with the intestines of laboratory mice.</title>
        <authorList>
            <person name="Navarre W."/>
            <person name="Wong E."/>
        </authorList>
    </citation>
    <scope>NUCLEOTIDE SEQUENCE [LARGE SCALE GENOMIC DNA]</scope>
    <source>
        <strain evidence="1 2">NM82_D38</strain>
    </source>
</reference>
<gene>
    <name evidence="1" type="ORF">E5987_04920</name>
</gene>
<proteinExistence type="predicted"/>
<accession>A0A6L6YMU8</accession>
<evidence type="ECO:0008006" key="3">
    <source>
        <dbReference type="Google" id="ProtNLM"/>
    </source>
</evidence>
<evidence type="ECO:0000313" key="2">
    <source>
        <dbReference type="Proteomes" id="UP000472580"/>
    </source>
</evidence>
<protein>
    <recommendedName>
        <fullName evidence="3">Formylmethanofuran dehydrogenase subunit E domain-containing protein</fullName>
    </recommendedName>
</protein>
<name>A0A6L6YMU8_9BURK</name>
<dbReference type="AlphaFoldDB" id="A0A6L6YMU8"/>
<dbReference type="RefSeq" id="WP_160334984.1">
    <property type="nucleotide sequence ID" value="NZ_CALPCR010000023.1"/>
</dbReference>
<organism evidence="1 2">
    <name type="scientific">Parasutterella muris</name>
    <dbReference type="NCBI Taxonomy" id="2565572"/>
    <lineage>
        <taxon>Bacteria</taxon>
        <taxon>Pseudomonadati</taxon>
        <taxon>Pseudomonadota</taxon>
        <taxon>Betaproteobacteria</taxon>
        <taxon>Burkholderiales</taxon>
        <taxon>Sutterellaceae</taxon>
        <taxon>Parasutterella</taxon>
    </lineage>
</organism>
<dbReference type="EMBL" id="WSRP01000012">
    <property type="protein sequence ID" value="MVX56551.1"/>
    <property type="molecule type" value="Genomic_DNA"/>
</dbReference>